<name>A0ABQ9YM15_9EUKA</name>
<dbReference type="Pfam" id="PF11802">
    <property type="entry name" value="CENP-K"/>
    <property type="match status" value="1"/>
</dbReference>
<evidence type="ECO:0000313" key="3">
    <source>
        <dbReference type="Proteomes" id="UP001281761"/>
    </source>
</evidence>
<proteinExistence type="predicted"/>
<keyword evidence="1" id="KW-0175">Coiled coil</keyword>
<reference evidence="2 3" key="1">
    <citation type="journal article" date="2022" name="bioRxiv">
        <title>Genomics of Preaxostyla Flagellates Illuminates Evolutionary Transitions and the Path Towards Mitochondrial Loss.</title>
        <authorList>
            <person name="Novak L.V.F."/>
            <person name="Treitli S.C."/>
            <person name="Pyrih J."/>
            <person name="Halakuc P."/>
            <person name="Pipaliya S.V."/>
            <person name="Vacek V."/>
            <person name="Brzon O."/>
            <person name="Soukal P."/>
            <person name="Eme L."/>
            <person name="Dacks J.B."/>
            <person name="Karnkowska A."/>
            <person name="Elias M."/>
            <person name="Hampl V."/>
        </authorList>
    </citation>
    <scope>NUCLEOTIDE SEQUENCE [LARGE SCALE GENOMIC DNA]</scope>
    <source>
        <strain evidence="2">NAU3</strain>
        <tissue evidence="2">Gut</tissue>
    </source>
</reference>
<feature type="coiled-coil region" evidence="1">
    <location>
        <begin position="64"/>
        <end position="101"/>
    </location>
</feature>
<keyword evidence="3" id="KW-1185">Reference proteome</keyword>
<protein>
    <submittedName>
        <fullName evidence="2">Uncharacterized protein</fullName>
    </submittedName>
</protein>
<organism evidence="2 3">
    <name type="scientific">Blattamonas nauphoetae</name>
    <dbReference type="NCBI Taxonomy" id="2049346"/>
    <lineage>
        <taxon>Eukaryota</taxon>
        <taxon>Metamonada</taxon>
        <taxon>Preaxostyla</taxon>
        <taxon>Oxymonadida</taxon>
        <taxon>Blattamonas</taxon>
    </lineage>
</organism>
<dbReference type="InterPro" id="IPR020993">
    <property type="entry name" value="Centromere_CenpK"/>
</dbReference>
<sequence length="227" mass="26636">MANWDIVQNEKLNSQELRELNETTQKLQEELHSLSGQRTSSQQTILRETLQALEAQNAMMTEYIHHQKQELQLAKDKLSRLDQNRIEFDELNRALKDELKKDQPIQPNQDPDSLKQKLEITRSSNEVLYDELHTILDHPCFEREQTKKGNQIEYQKLSKIVDQLVEKTLNTPTDPWVRVTEEMNHDHLLLLQDASIIVGYPDIRTYIRLENFIDSTTIPTPKRLAPT</sequence>
<evidence type="ECO:0000313" key="2">
    <source>
        <dbReference type="EMBL" id="KAK2964793.1"/>
    </source>
</evidence>
<comment type="caution">
    <text evidence="2">The sequence shown here is derived from an EMBL/GenBank/DDBJ whole genome shotgun (WGS) entry which is preliminary data.</text>
</comment>
<feature type="coiled-coil region" evidence="1">
    <location>
        <begin position="10"/>
        <end position="37"/>
    </location>
</feature>
<dbReference type="EMBL" id="JARBJD010000001">
    <property type="protein sequence ID" value="KAK2964793.1"/>
    <property type="molecule type" value="Genomic_DNA"/>
</dbReference>
<accession>A0ABQ9YM15</accession>
<dbReference type="Proteomes" id="UP001281761">
    <property type="component" value="Unassembled WGS sequence"/>
</dbReference>
<gene>
    <name evidence="2" type="ORF">BLNAU_93</name>
</gene>
<evidence type="ECO:0000256" key="1">
    <source>
        <dbReference type="SAM" id="Coils"/>
    </source>
</evidence>